<dbReference type="InterPro" id="IPR041577">
    <property type="entry name" value="RT_RNaseH_2"/>
</dbReference>
<dbReference type="InterPro" id="IPR050951">
    <property type="entry name" value="Retrovirus_Pol_polyprotein"/>
</dbReference>
<evidence type="ECO:0000313" key="2">
    <source>
        <dbReference type="EMBL" id="KAJ8876362.1"/>
    </source>
</evidence>
<dbReference type="PANTHER" id="PTHR37984:SF13">
    <property type="entry name" value="RIBONUCLEASE H"/>
    <property type="match status" value="1"/>
</dbReference>
<dbReference type="Pfam" id="PF17919">
    <property type="entry name" value="RT_RNaseH_2"/>
    <property type="match status" value="1"/>
</dbReference>
<proteinExistence type="predicted"/>
<dbReference type="Gene3D" id="3.30.70.270">
    <property type="match status" value="2"/>
</dbReference>
<sequence length="392" mass="43257">MGVFSESDSSSGSHQPSKCFNLPVLVVDGVGPTLRNWCVFLSPDTSYAGMSNEAFSHTIMNLPAVSGHVAFSLTTKMEEAIAANVKRGEQIPVNHASPWASAIVPVLKRNGTLRLCADYKGMVNRTLSSHTYKSPTVDQVLSELAGGCMYGTIDLEEAYTQIPGTLFIVCTVLRGYPLVLSTTVAEYYARLLQILHILGDAGFKVNSDICVWQSASIEVLGFMLDAEGIHPNTDKTAATTNAPKLQFLLGLISFYGRFFKDKATILEPLHRLLDSKSKWAWTTKYQVALQMVKDMLTSHLVLAHYNPDLPLVVTADTSPVGAGAHRTRCSVWQNKRDTHCLRISNTDCHRASLPTARPGRTCYLIFPVKKFTLYLAYLLLTGQHHCIYIHEC</sequence>
<evidence type="ECO:0000313" key="3">
    <source>
        <dbReference type="Proteomes" id="UP001159363"/>
    </source>
</evidence>
<dbReference type="InterPro" id="IPR043502">
    <property type="entry name" value="DNA/RNA_pol_sf"/>
</dbReference>
<evidence type="ECO:0000259" key="1">
    <source>
        <dbReference type="Pfam" id="PF17919"/>
    </source>
</evidence>
<feature type="domain" description="Reverse transcriptase/retrotransposon-derived protein RNase H-like" evidence="1">
    <location>
        <begin position="281"/>
        <end position="324"/>
    </location>
</feature>
<dbReference type="Proteomes" id="UP001159363">
    <property type="component" value="Chromosome 7"/>
</dbReference>
<dbReference type="EMBL" id="JARBHB010000008">
    <property type="protein sequence ID" value="KAJ8876362.1"/>
    <property type="molecule type" value="Genomic_DNA"/>
</dbReference>
<gene>
    <name evidence="2" type="ORF">PR048_020807</name>
</gene>
<accession>A0ABQ9GWF6</accession>
<name>A0ABQ9GWF6_9NEOP</name>
<comment type="caution">
    <text evidence="2">The sequence shown here is derived from an EMBL/GenBank/DDBJ whole genome shotgun (WGS) entry which is preliminary data.</text>
</comment>
<keyword evidence="3" id="KW-1185">Reference proteome</keyword>
<organism evidence="2 3">
    <name type="scientific">Dryococelus australis</name>
    <dbReference type="NCBI Taxonomy" id="614101"/>
    <lineage>
        <taxon>Eukaryota</taxon>
        <taxon>Metazoa</taxon>
        <taxon>Ecdysozoa</taxon>
        <taxon>Arthropoda</taxon>
        <taxon>Hexapoda</taxon>
        <taxon>Insecta</taxon>
        <taxon>Pterygota</taxon>
        <taxon>Neoptera</taxon>
        <taxon>Polyneoptera</taxon>
        <taxon>Phasmatodea</taxon>
        <taxon>Verophasmatodea</taxon>
        <taxon>Anareolatae</taxon>
        <taxon>Phasmatidae</taxon>
        <taxon>Eurycanthinae</taxon>
        <taxon>Dryococelus</taxon>
    </lineage>
</organism>
<dbReference type="PANTHER" id="PTHR37984">
    <property type="entry name" value="PROTEIN CBG26694"/>
    <property type="match status" value="1"/>
</dbReference>
<dbReference type="SUPFAM" id="SSF56672">
    <property type="entry name" value="DNA/RNA polymerases"/>
    <property type="match status" value="1"/>
</dbReference>
<protein>
    <recommendedName>
        <fullName evidence="1">Reverse transcriptase/retrotransposon-derived protein RNase H-like domain-containing protein</fullName>
    </recommendedName>
</protein>
<dbReference type="Gene3D" id="3.10.10.10">
    <property type="entry name" value="HIV Type 1 Reverse Transcriptase, subunit A, domain 1"/>
    <property type="match status" value="1"/>
</dbReference>
<dbReference type="InterPro" id="IPR043128">
    <property type="entry name" value="Rev_trsase/Diguanyl_cyclase"/>
</dbReference>
<reference evidence="2 3" key="1">
    <citation type="submission" date="2023-02" db="EMBL/GenBank/DDBJ databases">
        <title>LHISI_Scaffold_Assembly.</title>
        <authorList>
            <person name="Stuart O.P."/>
            <person name="Cleave R."/>
            <person name="Magrath M.J.L."/>
            <person name="Mikheyev A.S."/>
        </authorList>
    </citation>
    <scope>NUCLEOTIDE SEQUENCE [LARGE SCALE GENOMIC DNA]</scope>
    <source>
        <strain evidence="2">Daus_M_001</strain>
        <tissue evidence="2">Leg muscle</tissue>
    </source>
</reference>